<accession>A0A4Z2J3C7</accession>
<evidence type="ECO:0000313" key="2">
    <source>
        <dbReference type="Proteomes" id="UP000314294"/>
    </source>
</evidence>
<name>A0A4Z2J3C7_9TELE</name>
<dbReference type="Proteomes" id="UP000314294">
    <property type="component" value="Unassembled WGS sequence"/>
</dbReference>
<evidence type="ECO:0000313" key="1">
    <source>
        <dbReference type="EMBL" id="TNN84729.1"/>
    </source>
</evidence>
<organism evidence="1 2">
    <name type="scientific">Liparis tanakae</name>
    <name type="common">Tanaka's snailfish</name>
    <dbReference type="NCBI Taxonomy" id="230148"/>
    <lineage>
        <taxon>Eukaryota</taxon>
        <taxon>Metazoa</taxon>
        <taxon>Chordata</taxon>
        <taxon>Craniata</taxon>
        <taxon>Vertebrata</taxon>
        <taxon>Euteleostomi</taxon>
        <taxon>Actinopterygii</taxon>
        <taxon>Neopterygii</taxon>
        <taxon>Teleostei</taxon>
        <taxon>Neoteleostei</taxon>
        <taxon>Acanthomorphata</taxon>
        <taxon>Eupercaria</taxon>
        <taxon>Perciformes</taxon>
        <taxon>Cottioidei</taxon>
        <taxon>Cottales</taxon>
        <taxon>Liparidae</taxon>
        <taxon>Liparis</taxon>
    </lineage>
</organism>
<proteinExistence type="predicted"/>
<dbReference type="EMBL" id="SRLO01000025">
    <property type="protein sequence ID" value="TNN84729.1"/>
    <property type="molecule type" value="Genomic_DNA"/>
</dbReference>
<gene>
    <name evidence="1" type="ORF">EYF80_005144</name>
</gene>
<keyword evidence="2" id="KW-1185">Reference proteome</keyword>
<reference evidence="1 2" key="1">
    <citation type="submission" date="2019-03" db="EMBL/GenBank/DDBJ databases">
        <title>First draft genome of Liparis tanakae, snailfish: a comprehensive survey of snailfish specific genes.</title>
        <authorList>
            <person name="Kim W."/>
            <person name="Song I."/>
            <person name="Jeong J.-H."/>
            <person name="Kim D."/>
            <person name="Kim S."/>
            <person name="Ryu S."/>
            <person name="Song J.Y."/>
            <person name="Lee S.K."/>
        </authorList>
    </citation>
    <scope>NUCLEOTIDE SEQUENCE [LARGE SCALE GENOMIC DNA]</scope>
    <source>
        <tissue evidence="1">Muscle</tissue>
    </source>
</reference>
<comment type="caution">
    <text evidence="1">The sequence shown here is derived from an EMBL/GenBank/DDBJ whole genome shotgun (WGS) entry which is preliminary data.</text>
</comment>
<sequence>MRAHITDGVADSLKVFGVFEGLLLAGLDDIIHGVQDAHHNLALGLYSHCSHKAGKHHIQQLQED</sequence>
<protein>
    <submittedName>
        <fullName evidence="1">Uncharacterized protein</fullName>
    </submittedName>
</protein>
<dbReference type="AlphaFoldDB" id="A0A4Z2J3C7"/>